<reference evidence="1" key="2">
    <citation type="journal article" date="2015" name="Fish Shellfish Immunol.">
        <title>Early steps in the European eel (Anguilla anguilla)-Vibrio vulnificus interaction in the gills: Role of the RtxA13 toxin.</title>
        <authorList>
            <person name="Callol A."/>
            <person name="Pajuelo D."/>
            <person name="Ebbesson L."/>
            <person name="Teles M."/>
            <person name="MacKenzie S."/>
            <person name="Amaro C."/>
        </authorList>
    </citation>
    <scope>NUCLEOTIDE SEQUENCE</scope>
</reference>
<dbReference type="EMBL" id="GBXM01018867">
    <property type="protein sequence ID" value="JAH89710.1"/>
    <property type="molecule type" value="Transcribed_RNA"/>
</dbReference>
<accession>A0A0E9WJE8</accession>
<dbReference type="AlphaFoldDB" id="A0A0E9WJE8"/>
<organism evidence="1">
    <name type="scientific">Anguilla anguilla</name>
    <name type="common">European freshwater eel</name>
    <name type="synonym">Muraena anguilla</name>
    <dbReference type="NCBI Taxonomy" id="7936"/>
    <lineage>
        <taxon>Eukaryota</taxon>
        <taxon>Metazoa</taxon>
        <taxon>Chordata</taxon>
        <taxon>Craniata</taxon>
        <taxon>Vertebrata</taxon>
        <taxon>Euteleostomi</taxon>
        <taxon>Actinopterygii</taxon>
        <taxon>Neopterygii</taxon>
        <taxon>Teleostei</taxon>
        <taxon>Anguilliformes</taxon>
        <taxon>Anguillidae</taxon>
        <taxon>Anguilla</taxon>
    </lineage>
</organism>
<name>A0A0E9WJE8_ANGAN</name>
<reference evidence="1" key="1">
    <citation type="submission" date="2014-11" db="EMBL/GenBank/DDBJ databases">
        <authorList>
            <person name="Amaro Gonzalez C."/>
        </authorList>
    </citation>
    <scope>NUCLEOTIDE SEQUENCE</scope>
</reference>
<evidence type="ECO:0000313" key="1">
    <source>
        <dbReference type="EMBL" id="JAH89710.1"/>
    </source>
</evidence>
<protein>
    <submittedName>
        <fullName evidence="1">Uncharacterized protein</fullName>
    </submittedName>
</protein>
<sequence>MINILNIVIAFKANAWALKWFFHSLSARPDILQVFINTLLEELYREKHVHTYRKRDMSEHTLIADFFFFYLLDKRPLLFSVNHQILDDLLNHWNEHDFPW</sequence>
<proteinExistence type="predicted"/>